<proteinExistence type="predicted"/>
<reference evidence="1 2" key="2">
    <citation type="journal article" date="2011" name="ISME J.">
        <title>RNA-seq reveals cooperative metabolic interactions between two termite-gut spirochete species in co-culture.</title>
        <authorList>
            <person name="Rosenthal A.Z."/>
            <person name="Matson E.G."/>
            <person name="Eldar A."/>
            <person name="Leadbetter J.R."/>
        </authorList>
    </citation>
    <scope>NUCLEOTIDE SEQUENCE [LARGE SCALE GENOMIC DNA]</scope>
    <source>
        <strain evidence="2">ATCC BAA-887 / DSM 12427 / ZAS-2</strain>
    </source>
</reference>
<dbReference type="Proteomes" id="UP000009223">
    <property type="component" value="Chromosome"/>
</dbReference>
<dbReference type="EMBL" id="CP001843">
    <property type="protein sequence ID" value="AEF85089.1"/>
    <property type="molecule type" value="Genomic_DNA"/>
</dbReference>
<evidence type="ECO:0000313" key="1">
    <source>
        <dbReference type="EMBL" id="AEF85089.1"/>
    </source>
</evidence>
<accession>F5YQ86</accession>
<dbReference type="AlphaFoldDB" id="F5YQ86"/>
<dbReference type="HOGENOM" id="CLU_3159044_0_0_12"/>
<protein>
    <submittedName>
        <fullName evidence="1">Uncharacterized protein</fullName>
    </submittedName>
</protein>
<keyword evidence="2" id="KW-1185">Reference proteome</keyword>
<name>F5YQ86_TREPZ</name>
<gene>
    <name evidence="1" type="ordered locus">TREPR_1402</name>
</gene>
<sequence length="48" mass="5505">MTVTFLSLILRILVKKSRKILFIGILYLYSQKLGDICQIAHIPVFALL</sequence>
<reference evidence="2" key="1">
    <citation type="submission" date="2009-12" db="EMBL/GenBank/DDBJ databases">
        <title>Complete sequence of Treponema primitia strain ZAS-2.</title>
        <authorList>
            <person name="Tetu S.G."/>
            <person name="Matson E."/>
            <person name="Ren Q."/>
            <person name="Seshadri R."/>
            <person name="Elbourne L."/>
            <person name="Hassan K.A."/>
            <person name="Durkin A."/>
            <person name="Radune D."/>
            <person name="Mohamoud Y."/>
            <person name="Shay R."/>
            <person name="Jin S."/>
            <person name="Zhang X."/>
            <person name="Lucey K."/>
            <person name="Ballor N.R."/>
            <person name="Ottesen E."/>
            <person name="Rosenthal R."/>
            <person name="Allen A."/>
            <person name="Leadbetter J.R."/>
            <person name="Paulsen I.T."/>
        </authorList>
    </citation>
    <scope>NUCLEOTIDE SEQUENCE [LARGE SCALE GENOMIC DNA]</scope>
    <source>
        <strain evidence="2">ATCC BAA-887 / DSM 12427 / ZAS-2</strain>
    </source>
</reference>
<dbReference type="KEGG" id="tpi:TREPR_1402"/>
<organism evidence="1 2">
    <name type="scientific">Treponema primitia (strain ATCC BAA-887 / DSM 12427 / ZAS-2)</name>
    <dbReference type="NCBI Taxonomy" id="545694"/>
    <lineage>
        <taxon>Bacteria</taxon>
        <taxon>Pseudomonadati</taxon>
        <taxon>Spirochaetota</taxon>
        <taxon>Spirochaetia</taxon>
        <taxon>Spirochaetales</taxon>
        <taxon>Treponemataceae</taxon>
        <taxon>Treponema</taxon>
    </lineage>
</organism>
<evidence type="ECO:0000313" key="2">
    <source>
        <dbReference type="Proteomes" id="UP000009223"/>
    </source>
</evidence>